<feature type="signal peptide" evidence="1">
    <location>
        <begin position="1"/>
        <end position="20"/>
    </location>
</feature>
<dbReference type="Proteomes" id="UP000887565">
    <property type="component" value="Unplaced"/>
</dbReference>
<sequence>MCVLLVLNFILFYNLWSFQANYEQKSLESTLNALNLVLEKSKQGPIDVLKLLNIEEAYHEHQKRRILDKMQIAADSVDQLEKILINLKSHLSAARRSLSLKFDSVNHYSKNTREIRDAENRKCHDSQEVCDNIYDNNGREESQDVRGD</sequence>
<evidence type="ECO:0000313" key="2">
    <source>
        <dbReference type="Proteomes" id="UP000887565"/>
    </source>
</evidence>
<organism evidence="2 3">
    <name type="scientific">Romanomermis culicivorax</name>
    <name type="common">Nematode worm</name>
    <dbReference type="NCBI Taxonomy" id="13658"/>
    <lineage>
        <taxon>Eukaryota</taxon>
        <taxon>Metazoa</taxon>
        <taxon>Ecdysozoa</taxon>
        <taxon>Nematoda</taxon>
        <taxon>Enoplea</taxon>
        <taxon>Dorylaimia</taxon>
        <taxon>Mermithida</taxon>
        <taxon>Mermithoidea</taxon>
        <taxon>Mermithidae</taxon>
        <taxon>Romanomermis</taxon>
    </lineage>
</organism>
<keyword evidence="2" id="KW-1185">Reference proteome</keyword>
<name>A0A915J7R5_ROMCU</name>
<keyword evidence="1" id="KW-0732">Signal</keyword>
<feature type="chain" id="PRO_5036757624" evidence="1">
    <location>
        <begin position="21"/>
        <end position="148"/>
    </location>
</feature>
<proteinExistence type="predicted"/>
<protein>
    <submittedName>
        <fullName evidence="3">Uncharacterized protein</fullName>
    </submittedName>
</protein>
<reference evidence="3" key="1">
    <citation type="submission" date="2022-11" db="UniProtKB">
        <authorList>
            <consortium name="WormBaseParasite"/>
        </authorList>
    </citation>
    <scope>IDENTIFICATION</scope>
</reference>
<evidence type="ECO:0000256" key="1">
    <source>
        <dbReference type="SAM" id="SignalP"/>
    </source>
</evidence>
<dbReference type="WBParaSite" id="nRc.2.0.1.t22503-RA">
    <property type="protein sequence ID" value="nRc.2.0.1.t22503-RA"/>
    <property type="gene ID" value="nRc.2.0.1.g22503"/>
</dbReference>
<accession>A0A915J7R5</accession>
<dbReference type="AlphaFoldDB" id="A0A915J7R5"/>
<evidence type="ECO:0000313" key="3">
    <source>
        <dbReference type="WBParaSite" id="nRc.2.0.1.t22503-RA"/>
    </source>
</evidence>